<feature type="transmembrane region" description="Helical" evidence="2">
    <location>
        <begin position="1352"/>
        <end position="1378"/>
    </location>
</feature>
<dbReference type="InParanoid" id="A0A090M0V0"/>
<protein>
    <submittedName>
        <fullName evidence="4">Parallel beta-helix repeat</fullName>
    </submittedName>
</protein>
<feature type="transmembrane region" description="Helical" evidence="2">
    <location>
        <begin position="1406"/>
        <end position="1425"/>
    </location>
</feature>
<feature type="transmembrane region" description="Helical" evidence="2">
    <location>
        <begin position="1171"/>
        <end position="1191"/>
    </location>
</feature>
<reference evidence="5" key="1">
    <citation type="journal article" date="2006" name="Proc. Natl. Acad. Sci. U.S.A.">
        <title>Genome analysis of the smallest free-living eukaryote Ostreococcus tauri unveils many unique features.</title>
        <authorList>
            <person name="Derelle E."/>
            <person name="Ferraz C."/>
            <person name="Rombauts S."/>
            <person name="Rouze P."/>
            <person name="Worden A.Z."/>
            <person name="Robbens S."/>
            <person name="Partensky F."/>
            <person name="Degroeve S."/>
            <person name="Echeynie S."/>
            <person name="Cooke R."/>
            <person name="Saeys Y."/>
            <person name="Wuyts J."/>
            <person name="Jabbari K."/>
            <person name="Bowler C."/>
            <person name="Panaud O."/>
            <person name="Piegu B."/>
            <person name="Ball S.G."/>
            <person name="Ral J.-P."/>
            <person name="Bouget F.-Y."/>
            <person name="Piganeau G."/>
            <person name="De Baets B."/>
            <person name="Picard A."/>
            <person name="Delseny M."/>
            <person name="Demaille J."/>
            <person name="Van de Peer Y."/>
            <person name="Moreau H."/>
        </authorList>
    </citation>
    <scope>NUCLEOTIDE SEQUENCE [LARGE SCALE GENOMIC DNA]</scope>
    <source>
        <strain evidence="5">OTTH 0595 / CCAP 157/2 / RCC745</strain>
    </source>
</reference>
<feature type="region of interest" description="Disordered" evidence="1">
    <location>
        <begin position="118"/>
        <end position="142"/>
    </location>
</feature>
<feature type="transmembrane region" description="Helical" evidence="2">
    <location>
        <begin position="1508"/>
        <end position="1527"/>
    </location>
</feature>
<dbReference type="InterPro" id="IPR006626">
    <property type="entry name" value="PbH1"/>
</dbReference>
<dbReference type="SMART" id="SM00710">
    <property type="entry name" value="PbH1"/>
    <property type="match status" value="11"/>
</dbReference>
<feature type="compositionally biased region" description="Polar residues" evidence="1">
    <location>
        <begin position="1554"/>
        <end position="1564"/>
    </location>
</feature>
<reference evidence="4 5" key="2">
    <citation type="journal article" date="2014" name="BMC Genomics">
        <title>An improved genome of the model marine alga Ostreococcus tauri unfolds by assessing Illumina de novo assemblies.</title>
        <authorList>
            <person name="Blanc-Mathieu R."/>
            <person name="Verhelst B."/>
            <person name="Derelle E."/>
            <person name="Rombauts S."/>
            <person name="Bouget F.Y."/>
            <person name="Carre I."/>
            <person name="Chateau A."/>
            <person name="Eyre-Walker A."/>
            <person name="Grimsley N."/>
            <person name="Moreau H."/>
            <person name="Piegu B."/>
            <person name="Rivals E."/>
            <person name="Schackwitz W."/>
            <person name="Van de Peer Y."/>
            <person name="Piganeau G."/>
        </authorList>
    </citation>
    <scope>NUCLEOTIDE SEQUENCE [LARGE SCALE GENOMIC DNA]</scope>
    <source>
        <strain evidence="5">OTTH 0595 / CCAP 157/2 / RCC745</strain>
    </source>
</reference>
<gene>
    <name evidence="4" type="ORF">OT_ostta05g00820</name>
</gene>
<evidence type="ECO:0000256" key="3">
    <source>
        <dbReference type="SAM" id="SignalP"/>
    </source>
</evidence>
<dbReference type="PANTHER" id="PTHR11319:SF35">
    <property type="entry name" value="OUTER MEMBRANE PROTEIN PMPC-RELATED"/>
    <property type="match status" value="1"/>
</dbReference>
<dbReference type="RefSeq" id="XP_022838930.1">
    <property type="nucleotide sequence ID" value="XM_022984175.1"/>
</dbReference>
<evidence type="ECO:0000313" key="5">
    <source>
        <dbReference type="Proteomes" id="UP000009170"/>
    </source>
</evidence>
<dbReference type="SUPFAM" id="SSF49265">
    <property type="entry name" value="Fibronectin type III"/>
    <property type="match status" value="1"/>
</dbReference>
<feature type="transmembrane region" description="Helical" evidence="2">
    <location>
        <begin position="1260"/>
        <end position="1286"/>
    </location>
</feature>
<dbReference type="GeneID" id="9833254"/>
<dbReference type="EMBL" id="CAID01000005">
    <property type="protein sequence ID" value="CEF97860.1"/>
    <property type="molecule type" value="Genomic_DNA"/>
</dbReference>
<dbReference type="Gene3D" id="2.60.40.10">
    <property type="entry name" value="Immunoglobulins"/>
    <property type="match status" value="1"/>
</dbReference>
<dbReference type="STRING" id="70448.A0A090M0V0"/>
<dbReference type="InterPro" id="IPR011050">
    <property type="entry name" value="Pectin_lyase_fold/virulence"/>
</dbReference>
<dbReference type="SUPFAM" id="SSF51126">
    <property type="entry name" value="Pectin lyase-like"/>
    <property type="match status" value="2"/>
</dbReference>
<dbReference type="PANTHER" id="PTHR11319">
    <property type="entry name" value="G PROTEIN-COUPLED RECEPTOR-RELATED"/>
    <property type="match status" value="1"/>
</dbReference>
<feature type="transmembrane region" description="Helical" evidence="2">
    <location>
        <begin position="1198"/>
        <end position="1217"/>
    </location>
</feature>
<evidence type="ECO:0000256" key="1">
    <source>
        <dbReference type="SAM" id="MobiDB-lite"/>
    </source>
</evidence>
<proteinExistence type="predicted"/>
<dbReference type="InterPro" id="IPR013783">
    <property type="entry name" value="Ig-like_fold"/>
</dbReference>
<feature type="transmembrane region" description="Helical" evidence="2">
    <location>
        <begin position="1445"/>
        <end position="1466"/>
    </location>
</feature>
<feature type="compositionally biased region" description="Basic and acidic residues" evidence="1">
    <location>
        <begin position="1540"/>
        <end position="1549"/>
    </location>
</feature>
<accession>A0A090M0V0</accession>
<keyword evidence="3" id="KW-0732">Signal</keyword>
<keyword evidence="5" id="KW-1185">Reference proteome</keyword>
<name>A0A090M0V0_OSTTA</name>
<feature type="signal peptide" evidence="3">
    <location>
        <begin position="1"/>
        <end position="39"/>
    </location>
</feature>
<organism evidence="4 5">
    <name type="scientific">Ostreococcus tauri</name>
    <name type="common">Marine green alga</name>
    <dbReference type="NCBI Taxonomy" id="70448"/>
    <lineage>
        <taxon>Eukaryota</taxon>
        <taxon>Viridiplantae</taxon>
        <taxon>Chlorophyta</taxon>
        <taxon>Mamiellophyceae</taxon>
        <taxon>Mamiellales</taxon>
        <taxon>Bathycoccaceae</taxon>
        <taxon>Ostreococcus</taxon>
    </lineage>
</organism>
<feature type="compositionally biased region" description="Pro residues" evidence="1">
    <location>
        <begin position="126"/>
        <end position="135"/>
    </location>
</feature>
<keyword evidence="2" id="KW-0472">Membrane</keyword>
<dbReference type="KEGG" id="ota:OT_ostta05g00820"/>
<evidence type="ECO:0000256" key="2">
    <source>
        <dbReference type="SAM" id="Phobius"/>
    </source>
</evidence>
<comment type="caution">
    <text evidence="4">The sequence shown here is derived from an EMBL/GenBank/DDBJ whole genome shotgun (WGS) entry which is preliminary data.</text>
</comment>
<feature type="transmembrane region" description="Helical" evidence="2">
    <location>
        <begin position="1478"/>
        <end position="1496"/>
    </location>
</feature>
<keyword evidence="2" id="KW-1133">Transmembrane helix</keyword>
<dbReference type="Proteomes" id="UP000009170">
    <property type="component" value="Unassembled WGS sequence"/>
</dbReference>
<dbReference type="InterPro" id="IPR036116">
    <property type="entry name" value="FN3_sf"/>
</dbReference>
<feature type="region of interest" description="Disordered" evidence="1">
    <location>
        <begin position="1540"/>
        <end position="1564"/>
    </location>
</feature>
<evidence type="ECO:0000313" key="4">
    <source>
        <dbReference type="EMBL" id="CEF97860.1"/>
    </source>
</evidence>
<feature type="chain" id="PRO_5001859673" evidence="3">
    <location>
        <begin position="40"/>
        <end position="1564"/>
    </location>
</feature>
<feature type="transmembrane region" description="Helical" evidence="2">
    <location>
        <begin position="1307"/>
        <end position="1327"/>
    </location>
</feature>
<keyword evidence="2" id="KW-0812">Transmembrane</keyword>
<sequence length="1564" mass="160413">MARSGVANARALGDSSPPRRMRFLLVGLVALALARSALATAGTHCTTNANDLAPCMTSPGSVACCTAINAWNANGCFCDGVATSLTTTQSAGATQFAQACSITRTTSSSDATCAQALTNQGAGSPPSSPPTPSPSTGPDAPTNVYALRTGASEITLAWTASASSEVVAYAIDACDAANLTTCASPTRTTVSAAAGASYVFSGVTNPTTVVYRIKAATLTESSMSSPATAVPALDARQSLLVSTASSASSVSSCGSWATPCDSINTALSATTSTTTRSILVLPGTHTSSCGSSLGSSGAVNIASVLGATTAILDCAETARGFDISGSDAVSISGVTIKRGLAATGGGIKILNASTVTIDSVDVVQCKSLTMGGGLHAINSPVTVRHSRFMSCSGGNDNSGNNVRGGGAYLQTGSHATLTNVSFIGNTLVDSGKGAGLNVDGNSNITANGLTLTNNRAFFAAGLFIGQGCHGSFSNVIATGNEASYGAAIGVFVGGKPTFNTGLISKNVATLWGAGVIVYTGAYAEFTGFSFEDNMAEIGGGIFMYSQSRAKVSNSRVLSNHVSKYGAGMRLEDRSVLEMENSRVSHNIAKLGAGGAHVTSGSSLTLTGGEFVNNTAPNGAGLICDGGVHGGGRIISSGVTIQSNVASGLGGAMYLAGACEARVTGSSIVESNSAVSGSSCRSLYVVGGGAFALLPNTPTAPTKLTLDDSTIVRENEAPTGGAIFVIPAASSADTNSPRGAQITVTSATLSANRAIGCQSTIPGRGGAMFIAAGNHTFTQVSLTDNGATSDGGAVFTAGVGAFTMNMCTATANNATKNGGAVSHEGAKLKIVGGEIQSNVAMSGGGVYIASTASTQPAFAILGSSLKGNTATRGGAMYFATNLALGSLQQLSLDTNSATSGADAYWLRSSSANVEYTCTSCAYAHGSGVTSRIVATEALASTAQTALKSRVQSGKVTDDFSVQLVDFYGQPVTSELTSVTCSVSPLTGASLHARHNLEISGSSSSATSAGVATFSGSILRGELGKDYTARVTCTRDTTMTLTSISALDIPVQIGFCLAGSEPLVVTYADGVAVARECTVCKDRTFNFDGVKCQTCPMGGDCRGGASLESLPGWWRSSDSAEVLFSCPVRESCVAGNATGTRACEIGYEGPVCALCAKGYRAWGGKCSKCGSNAALAVPALGIIAFTAFFVYIFRKPLKQVAGTVVFSAILFVAQILGLLKEYDITWPSSVGRLVEVLDITNFNMESLTPGCSSSESNYYSTYVAAVIVPPAVTVFCLILYFVMGLVARNLPYARLAAIASDAQKKCRRNAAWLVVLSYSGVAKTVLQLYNQRHLDVGVFMRRDYSIVTSTEEHLVYRITGFVALLLYPIGIPLGITYILVRNRHRLDHPEVEHNFGFLYVNVREQLPFWELTGLFLKFVLAAVPVFANERLLRAKKSALDTASDFNGVTQLSIAQLVVGILFIAVVAVRPYRKSLHNVQFSLALGVIFSFITLSANVFNAEDTYSQKEKTGVAAVAVALATVVMSIAIVKSALVGEFASKSDAKLDDKPGKPIDGSDSTVALKSVV</sequence>
<dbReference type="OrthoDB" id="509564at2759"/>